<dbReference type="Gene3D" id="3.50.50.60">
    <property type="entry name" value="FAD/NAD(P)-binding domain"/>
    <property type="match status" value="2"/>
</dbReference>
<name>A0ABX1GCA2_9GAMM</name>
<evidence type="ECO:0000256" key="3">
    <source>
        <dbReference type="ARBA" id="ARBA00022630"/>
    </source>
</evidence>
<evidence type="ECO:0000256" key="1">
    <source>
        <dbReference type="ARBA" id="ARBA00001974"/>
    </source>
</evidence>
<dbReference type="Pfam" id="PF07992">
    <property type="entry name" value="Pyr_redox_2"/>
    <property type="match status" value="1"/>
</dbReference>
<sequence>MTSQAPIIDVAASLHPSVDPRPIIIVGTGPVGIRCAEELLKRGCQREILLFGNEPWEPYDRIRLSSLLAGEVRLESLQTAPNLDQQGRVNCHYNCPIVGIDRYQQRILDVEGRQYSYSALILATGSQPFLPGIPGIDAKRVYTFRDLNDTQQLMARLATARHVVVIGGGLLGLETARAMSRCDTRVTVIQQADRLMNRQLDGDAAALLAENIRAQGVDVLLGEGVREVVCNDQRGRPEVIGVRLRSGQLLDCDTVVVSAGIRPNIDLARRSGLVVGQGIVVDEGLATNAPNIHAIGECAEFRQQLHGLVAPGYEQAAVLAANLCGEPSRYLGSVAATQLKVVGLPVFSIGETEGEGRRSWRIAAWRYRDAATGCYRKIVLRRGRIVGAIGVGDWSEVRRVQAAVSRGDRVSWLQIARFSRSGMLWAEDDGADVASWPATALICNCRGVQRGQLTALYKALGDKQQVIARCGASTVCGSCAPLVAELCGEKAGAQTLPVQRKLLASGVLALLVVALLAAVPPIDFASTVQVDIPWDRLWSDGLYKQISGYAIVAMVVLGLYLSVNKRLSALSWGRFSLWRLVHTLTGLAGLGVLVAHTGLRLGENLNALLMMNFLLLALLGAVSAGVVAAESQFSPRWGKRLRRLCTWGHLYLAWPIPALLGLHIFSVYYF</sequence>
<keyword evidence="9" id="KW-1185">Reference proteome</keyword>
<dbReference type="PANTHER" id="PTHR43429:SF3">
    <property type="entry name" value="NITRITE REDUCTASE [NAD(P)H]"/>
    <property type="match status" value="1"/>
</dbReference>
<dbReference type="InterPro" id="IPR050260">
    <property type="entry name" value="FAD-bd_OxRdtase"/>
</dbReference>
<keyword evidence="4" id="KW-0274">FAD</keyword>
<keyword evidence="3" id="KW-0285">Flavoprotein</keyword>
<accession>A0ABX1GCA2</accession>
<keyword evidence="5" id="KW-1133">Transmembrane helix</keyword>
<evidence type="ECO:0000313" key="9">
    <source>
        <dbReference type="Proteomes" id="UP000765845"/>
    </source>
</evidence>
<dbReference type="SUPFAM" id="SSF51905">
    <property type="entry name" value="FAD/NAD(P)-binding domain"/>
    <property type="match status" value="1"/>
</dbReference>
<evidence type="ECO:0000313" key="8">
    <source>
        <dbReference type="EMBL" id="NKI16223.1"/>
    </source>
</evidence>
<protein>
    <submittedName>
        <fullName evidence="8">NAD(P)/FAD-dependent oxidoreductase</fullName>
    </submittedName>
</protein>
<dbReference type="Proteomes" id="UP000765845">
    <property type="component" value="Unassembled WGS sequence"/>
</dbReference>
<keyword evidence="5" id="KW-0812">Transmembrane</keyword>
<feature type="domain" description="FAD/NAD(P)-binding" evidence="6">
    <location>
        <begin position="23"/>
        <end position="303"/>
    </location>
</feature>
<dbReference type="PRINTS" id="PR00368">
    <property type="entry name" value="FADPNR"/>
</dbReference>
<dbReference type="InterPro" id="IPR041854">
    <property type="entry name" value="BFD-like_2Fe2S-bd_dom_sf"/>
</dbReference>
<dbReference type="EMBL" id="JAAWWK010000001">
    <property type="protein sequence ID" value="NKI16223.1"/>
    <property type="molecule type" value="Genomic_DNA"/>
</dbReference>
<dbReference type="InterPro" id="IPR036188">
    <property type="entry name" value="FAD/NAD-bd_sf"/>
</dbReference>
<comment type="caution">
    <text evidence="8">The sequence shown here is derived from an EMBL/GenBank/DDBJ whole genome shotgun (WGS) entry which is preliminary data.</text>
</comment>
<evidence type="ECO:0000256" key="4">
    <source>
        <dbReference type="ARBA" id="ARBA00022827"/>
    </source>
</evidence>
<dbReference type="Pfam" id="PF18267">
    <property type="entry name" value="Rubredoxin_C"/>
    <property type="match status" value="1"/>
</dbReference>
<feature type="transmembrane region" description="Helical" evidence="5">
    <location>
        <begin position="502"/>
        <end position="522"/>
    </location>
</feature>
<evidence type="ECO:0000259" key="7">
    <source>
        <dbReference type="Pfam" id="PF18267"/>
    </source>
</evidence>
<dbReference type="InterPro" id="IPR041575">
    <property type="entry name" value="Rubredoxin_C"/>
</dbReference>
<dbReference type="PANTHER" id="PTHR43429">
    <property type="entry name" value="PYRIDINE NUCLEOTIDE-DISULFIDE OXIDOREDUCTASE DOMAIN-CONTAINING"/>
    <property type="match status" value="1"/>
</dbReference>
<dbReference type="RefSeq" id="WP_168448753.1">
    <property type="nucleotide sequence ID" value="NZ_JAAWWK010000001.1"/>
</dbReference>
<feature type="domain" description="NADH-rubredoxin oxidoreductase C-terminal" evidence="7">
    <location>
        <begin position="336"/>
        <end position="406"/>
    </location>
</feature>
<gene>
    <name evidence="8" type="ORF">HCU74_02200</name>
</gene>
<feature type="transmembrane region" description="Helical" evidence="5">
    <location>
        <begin position="542"/>
        <end position="563"/>
    </location>
</feature>
<dbReference type="Gene3D" id="3.30.390.30">
    <property type="match status" value="1"/>
</dbReference>
<feature type="transmembrane region" description="Helical" evidence="5">
    <location>
        <begin position="607"/>
        <end position="629"/>
    </location>
</feature>
<comment type="similarity">
    <text evidence="2">Belongs to the FAD-dependent oxidoreductase family.</text>
</comment>
<evidence type="ECO:0000259" key="6">
    <source>
        <dbReference type="Pfam" id="PF07992"/>
    </source>
</evidence>
<dbReference type="InterPro" id="IPR016156">
    <property type="entry name" value="FAD/NAD-linked_Rdtase_dimer_sf"/>
</dbReference>
<dbReference type="Gene3D" id="1.10.10.1100">
    <property type="entry name" value="BFD-like [2Fe-2S]-binding domain"/>
    <property type="match status" value="1"/>
</dbReference>
<dbReference type="InterPro" id="IPR023753">
    <property type="entry name" value="FAD/NAD-binding_dom"/>
</dbReference>
<evidence type="ECO:0000256" key="2">
    <source>
        <dbReference type="ARBA" id="ARBA00006442"/>
    </source>
</evidence>
<reference evidence="8 9" key="1">
    <citation type="submission" date="2020-04" db="EMBL/GenBank/DDBJ databases">
        <authorList>
            <person name="Yoon J."/>
        </authorList>
    </citation>
    <scope>NUCLEOTIDE SEQUENCE [LARGE SCALE GENOMIC DNA]</scope>
    <source>
        <strain evidence="8 9">KMU-166</strain>
    </source>
</reference>
<proteinExistence type="inferred from homology"/>
<organism evidence="8 9">
    <name type="scientific">Spongiibacter thalassae</name>
    <dbReference type="NCBI Taxonomy" id="2721624"/>
    <lineage>
        <taxon>Bacteria</taxon>
        <taxon>Pseudomonadati</taxon>
        <taxon>Pseudomonadota</taxon>
        <taxon>Gammaproteobacteria</taxon>
        <taxon>Cellvibrionales</taxon>
        <taxon>Spongiibacteraceae</taxon>
        <taxon>Spongiibacter</taxon>
    </lineage>
</organism>
<dbReference type="PRINTS" id="PR00411">
    <property type="entry name" value="PNDRDTASEI"/>
</dbReference>
<keyword evidence="5" id="KW-0472">Membrane</keyword>
<comment type="cofactor">
    <cofactor evidence="1">
        <name>FAD</name>
        <dbReference type="ChEBI" id="CHEBI:57692"/>
    </cofactor>
</comment>
<feature type="transmembrane region" description="Helical" evidence="5">
    <location>
        <begin position="650"/>
        <end position="669"/>
    </location>
</feature>
<feature type="transmembrane region" description="Helical" evidence="5">
    <location>
        <begin position="575"/>
        <end position="595"/>
    </location>
</feature>
<evidence type="ECO:0000256" key="5">
    <source>
        <dbReference type="SAM" id="Phobius"/>
    </source>
</evidence>